<dbReference type="eggNOG" id="ENOG50327FW">
    <property type="taxonomic scope" value="Bacteria"/>
</dbReference>
<organism evidence="1 2">
    <name type="scientific">Novosphingobium nitrogenifigens DSM 19370</name>
    <dbReference type="NCBI Taxonomy" id="983920"/>
    <lineage>
        <taxon>Bacteria</taxon>
        <taxon>Pseudomonadati</taxon>
        <taxon>Pseudomonadota</taxon>
        <taxon>Alphaproteobacteria</taxon>
        <taxon>Sphingomonadales</taxon>
        <taxon>Sphingomonadaceae</taxon>
        <taxon>Novosphingobium</taxon>
    </lineage>
</organism>
<sequence length="214" mass="22992">MTAMRAGLLYDALTDAAAAVGSDPFDAHVAAAVLALAAGEAEREGVDLAERSGLDGADHAALARCLFGGFGLAGAGGAVLAVGVQEQTLRDILWMNSSGATRFEALLARMIARRAMRPHHLWQDLGLGNRAELSEVMRRHFPRLARRNEQDMKWKKFFYRMMCSDEGFTLCAAPVCSECDDFDQCFGSEDGEALLARMAHARPAFAPVAQGGMA</sequence>
<dbReference type="GO" id="GO:0030151">
    <property type="term" value="F:molybdenum ion binding"/>
    <property type="evidence" value="ECO:0007669"/>
    <property type="project" value="InterPro"/>
</dbReference>
<dbReference type="Pfam" id="PF04891">
    <property type="entry name" value="NifQ"/>
    <property type="match status" value="1"/>
</dbReference>
<dbReference type="InParanoid" id="F1Z4V6"/>
<dbReference type="InterPro" id="IPR006975">
    <property type="entry name" value="NifQ"/>
</dbReference>
<dbReference type="Proteomes" id="UP000004728">
    <property type="component" value="Unassembled WGS sequence"/>
</dbReference>
<dbReference type="STRING" id="983920.Y88_0005"/>
<name>F1Z4V6_9SPHN</name>
<evidence type="ECO:0000313" key="2">
    <source>
        <dbReference type="Proteomes" id="UP000004728"/>
    </source>
</evidence>
<comment type="caution">
    <text evidence="1">The sequence shown here is derived from an EMBL/GenBank/DDBJ whole genome shotgun (WGS) entry which is preliminary data.</text>
</comment>
<keyword evidence="2" id="KW-1185">Reference proteome</keyword>
<reference evidence="1 2" key="1">
    <citation type="journal article" date="2012" name="J. Bacteriol.">
        <title>Draft Genome Sequence of Novosphingobium nitrogenifigens Y88T.</title>
        <authorList>
            <person name="Strabala T.J."/>
            <person name="Macdonald L."/>
            <person name="Liu V."/>
            <person name="Smit A.M."/>
        </authorList>
    </citation>
    <scope>NUCLEOTIDE SEQUENCE [LARGE SCALE GENOMIC DNA]</scope>
    <source>
        <strain evidence="1 2">DSM 19370</strain>
    </source>
</reference>
<dbReference type="HOGENOM" id="CLU_094545_1_0_5"/>
<dbReference type="GO" id="GO:0009399">
    <property type="term" value="P:nitrogen fixation"/>
    <property type="evidence" value="ECO:0007669"/>
    <property type="project" value="InterPro"/>
</dbReference>
<evidence type="ECO:0000313" key="1">
    <source>
        <dbReference type="EMBL" id="EGD60357.1"/>
    </source>
</evidence>
<protein>
    <submittedName>
        <fullName evidence="1">Protein nifQ</fullName>
    </submittedName>
</protein>
<dbReference type="OrthoDB" id="192277at2"/>
<dbReference type="EMBL" id="AEWJ01000022">
    <property type="protein sequence ID" value="EGD60357.1"/>
    <property type="molecule type" value="Genomic_DNA"/>
</dbReference>
<gene>
    <name evidence="1" type="ORF">Y88_0005</name>
</gene>
<accession>F1Z4V6</accession>
<dbReference type="AlphaFoldDB" id="F1Z4V6"/>
<proteinExistence type="predicted"/>